<reference evidence="3 4" key="1">
    <citation type="submission" date="2019-05" db="EMBL/GenBank/DDBJ databases">
        <title>Genome sequence of Cellulomonas hominis strain CS1.</title>
        <authorList>
            <person name="Belmont J."/>
            <person name="Maclea K.S."/>
        </authorList>
    </citation>
    <scope>NUCLEOTIDE SEQUENCE [LARGE SCALE GENOMIC DNA]</scope>
    <source>
        <strain evidence="3 4">CS1</strain>
    </source>
</reference>
<dbReference type="PANTHER" id="PTHR34473:SF2">
    <property type="entry name" value="UPF0699 TRANSMEMBRANE PROTEIN YDBT"/>
    <property type="match status" value="1"/>
</dbReference>
<dbReference type="EMBL" id="SZYE01000188">
    <property type="protein sequence ID" value="TKR22431.1"/>
    <property type="molecule type" value="Genomic_DNA"/>
</dbReference>
<feature type="non-terminal residue" evidence="3">
    <location>
        <position position="166"/>
    </location>
</feature>
<evidence type="ECO:0000256" key="1">
    <source>
        <dbReference type="SAM" id="Phobius"/>
    </source>
</evidence>
<name>A0A7Z8NRG6_9CELL</name>
<proteinExistence type="predicted"/>
<dbReference type="AlphaFoldDB" id="A0A7Z8NRG6"/>
<protein>
    <submittedName>
        <fullName evidence="3">PH domain-containing protein</fullName>
    </submittedName>
</protein>
<gene>
    <name evidence="3" type="ORF">FA014_16530</name>
</gene>
<keyword evidence="1" id="KW-0812">Transmembrane</keyword>
<evidence type="ECO:0000259" key="2">
    <source>
        <dbReference type="Pfam" id="PF03703"/>
    </source>
</evidence>
<dbReference type="Pfam" id="PF03703">
    <property type="entry name" value="bPH_2"/>
    <property type="match status" value="1"/>
</dbReference>
<feature type="domain" description="YdbS-like PH" evidence="2">
    <location>
        <begin position="63"/>
        <end position="141"/>
    </location>
</feature>
<sequence length="166" mass="17663">MHPVTPAVKGWKVLAAVLAVIAWNAADDVRQLAEWLGGRAWLVIAGVVVLVGLIGFGYSAIAWRMTRFAVTDEAVHLRSGVVFRQQRQARLDRLQAVDVVQPLLARIIGLSELRLEVAGGAGSAVSLAFLREAEAEQLRAELLARAAGLHPGRRPRPAAAPAAGAV</sequence>
<dbReference type="Proteomes" id="UP000308121">
    <property type="component" value="Unassembled WGS sequence"/>
</dbReference>
<feature type="transmembrane region" description="Helical" evidence="1">
    <location>
        <begin position="40"/>
        <end position="61"/>
    </location>
</feature>
<dbReference type="PANTHER" id="PTHR34473">
    <property type="entry name" value="UPF0699 TRANSMEMBRANE PROTEIN YDBS"/>
    <property type="match status" value="1"/>
</dbReference>
<keyword evidence="1" id="KW-1133">Transmembrane helix</keyword>
<organism evidence="3 4">
    <name type="scientific">Cellulomonas hominis</name>
    <dbReference type="NCBI Taxonomy" id="156981"/>
    <lineage>
        <taxon>Bacteria</taxon>
        <taxon>Bacillati</taxon>
        <taxon>Actinomycetota</taxon>
        <taxon>Actinomycetes</taxon>
        <taxon>Micrococcales</taxon>
        <taxon>Cellulomonadaceae</taxon>
        <taxon>Cellulomonas</taxon>
    </lineage>
</organism>
<accession>A0A7Z8NRG6</accession>
<keyword evidence="1" id="KW-0472">Membrane</keyword>
<evidence type="ECO:0000313" key="4">
    <source>
        <dbReference type="Proteomes" id="UP000308121"/>
    </source>
</evidence>
<dbReference type="InterPro" id="IPR005182">
    <property type="entry name" value="YdbS-like_PH"/>
</dbReference>
<comment type="caution">
    <text evidence="3">The sequence shown here is derived from an EMBL/GenBank/DDBJ whole genome shotgun (WGS) entry which is preliminary data.</text>
</comment>
<evidence type="ECO:0000313" key="3">
    <source>
        <dbReference type="EMBL" id="TKR22431.1"/>
    </source>
</evidence>